<dbReference type="RefSeq" id="WP_220661187.1">
    <property type="nucleotide sequence ID" value="NZ_CP069370.1"/>
</dbReference>
<keyword evidence="3" id="KW-1185">Reference proteome</keyword>
<evidence type="ECO:0000256" key="1">
    <source>
        <dbReference type="SAM" id="Phobius"/>
    </source>
</evidence>
<feature type="transmembrane region" description="Helical" evidence="1">
    <location>
        <begin position="76"/>
        <end position="97"/>
    </location>
</feature>
<feature type="transmembrane region" description="Helical" evidence="1">
    <location>
        <begin position="44"/>
        <end position="64"/>
    </location>
</feature>
<dbReference type="KEGG" id="nsm:JO391_14605"/>
<keyword evidence="1" id="KW-1133">Transmembrane helix</keyword>
<protein>
    <submittedName>
        <fullName evidence="2">Uncharacterized protein</fullName>
    </submittedName>
</protein>
<organism evidence="2 3">
    <name type="scientific">Neotabrizicola shimadae</name>
    <dbReference type="NCBI Taxonomy" id="2807096"/>
    <lineage>
        <taxon>Bacteria</taxon>
        <taxon>Pseudomonadati</taxon>
        <taxon>Pseudomonadota</taxon>
        <taxon>Alphaproteobacteria</taxon>
        <taxon>Rhodobacterales</taxon>
        <taxon>Paracoccaceae</taxon>
        <taxon>Neotabrizicola</taxon>
    </lineage>
</organism>
<dbReference type="EMBL" id="CP069370">
    <property type="protein sequence ID" value="QYZ68967.1"/>
    <property type="molecule type" value="Genomic_DNA"/>
</dbReference>
<name>A0A8G1EB34_9RHOB</name>
<reference evidence="2" key="1">
    <citation type="submission" date="2021-02" db="EMBL/GenBank/DDBJ databases">
        <title>Rhodobacter shimadae sp. nov., an aerobic anoxygenic phototrophic bacterium isolated from a hot spring.</title>
        <authorList>
            <person name="Muramatsu S."/>
            <person name="Haruta S."/>
            <person name="Hirose S."/>
            <person name="Hanada S."/>
        </authorList>
    </citation>
    <scope>NUCLEOTIDE SEQUENCE</scope>
    <source>
        <strain evidence="2">N10</strain>
    </source>
</reference>
<dbReference type="Proteomes" id="UP000826300">
    <property type="component" value="Chromosome"/>
</dbReference>
<proteinExistence type="predicted"/>
<accession>A0A8G1EB34</accession>
<gene>
    <name evidence="2" type="ORF">JO391_14605</name>
</gene>
<sequence length="134" mass="14103">MPFLRPVAYVIGLSQILLAILYFAVPAGFVAWQGLTPPAADAGYPLAMLAARFLVYGIGMFHIARDPAGNLFWARGMVAIQVIDLLAGAAYLAAGLITPATAALPMVNAALFALALHWALGQVRPTTAVRERAA</sequence>
<feature type="transmembrane region" description="Helical" evidence="1">
    <location>
        <begin position="103"/>
        <end position="120"/>
    </location>
</feature>
<evidence type="ECO:0000313" key="2">
    <source>
        <dbReference type="EMBL" id="QYZ68967.1"/>
    </source>
</evidence>
<evidence type="ECO:0000313" key="3">
    <source>
        <dbReference type="Proteomes" id="UP000826300"/>
    </source>
</evidence>
<dbReference type="AlphaFoldDB" id="A0A8G1EB34"/>
<keyword evidence="1" id="KW-0472">Membrane</keyword>
<keyword evidence="1" id="KW-0812">Transmembrane</keyword>
<feature type="transmembrane region" description="Helical" evidence="1">
    <location>
        <begin position="7"/>
        <end position="32"/>
    </location>
</feature>